<evidence type="ECO:0000256" key="1">
    <source>
        <dbReference type="SAM" id="Phobius"/>
    </source>
</evidence>
<evidence type="ECO:0000313" key="2">
    <source>
        <dbReference type="EMBL" id="SKC67370.1"/>
    </source>
</evidence>
<proteinExistence type="predicted"/>
<keyword evidence="1" id="KW-0472">Membrane</keyword>
<reference evidence="2 3" key="1">
    <citation type="submission" date="2017-02" db="EMBL/GenBank/DDBJ databases">
        <authorList>
            <person name="Peterson S.W."/>
        </authorList>
    </citation>
    <scope>NUCLEOTIDE SEQUENCE [LARGE SCALE GENOMIC DNA]</scope>
    <source>
        <strain evidence="2 3">P15</strain>
    </source>
</reference>
<dbReference type="EMBL" id="FUZV01000001">
    <property type="protein sequence ID" value="SKC67370.1"/>
    <property type="molecule type" value="Genomic_DNA"/>
</dbReference>
<organism evidence="2 3">
    <name type="scientific">Pseudoxanthomonas indica</name>
    <dbReference type="NCBI Taxonomy" id="428993"/>
    <lineage>
        <taxon>Bacteria</taxon>
        <taxon>Pseudomonadati</taxon>
        <taxon>Pseudomonadota</taxon>
        <taxon>Gammaproteobacteria</taxon>
        <taxon>Lysobacterales</taxon>
        <taxon>Lysobacteraceae</taxon>
        <taxon>Pseudoxanthomonas</taxon>
    </lineage>
</organism>
<dbReference type="STRING" id="428993.SAMN06296058_2051"/>
<evidence type="ECO:0000313" key="3">
    <source>
        <dbReference type="Proteomes" id="UP000190341"/>
    </source>
</evidence>
<protein>
    <recommendedName>
        <fullName evidence="4">Cytochrome oxidase Cu insertion factor, SCO1/SenC/PrrC family</fullName>
    </recommendedName>
</protein>
<sequence length="189" mass="20626">MTSTPPDAARTRGRWILVGLFALFFGTVFGAGVLRFAGWQPVNHKNSGEMLQPAIDARAVTPQLLDGGDYAWNPGERIWRIAVVAPADCGQACSKLAHDLDKVWRLFGHRADKVEILWIGPLPADAPVTESRKQIQATPELLAVLPRHTDAKGAPVYVIDPNGFVVLRYAPGFDAGGLYKDVSKLLKLM</sequence>
<dbReference type="SUPFAM" id="SSF52833">
    <property type="entry name" value="Thioredoxin-like"/>
    <property type="match status" value="1"/>
</dbReference>
<evidence type="ECO:0008006" key="4">
    <source>
        <dbReference type="Google" id="ProtNLM"/>
    </source>
</evidence>
<accession>A0A1T5KUP6</accession>
<gene>
    <name evidence="2" type="ORF">SAMN06296058_2051</name>
</gene>
<keyword evidence="1" id="KW-1133">Transmembrane helix</keyword>
<name>A0A1T5KUP6_9GAMM</name>
<keyword evidence="1" id="KW-0812">Transmembrane</keyword>
<dbReference type="RefSeq" id="WP_079724284.1">
    <property type="nucleotide sequence ID" value="NZ_BMCL01000002.1"/>
</dbReference>
<dbReference type="AlphaFoldDB" id="A0A1T5KUP6"/>
<feature type="transmembrane region" description="Helical" evidence="1">
    <location>
        <begin position="15"/>
        <end position="37"/>
    </location>
</feature>
<dbReference type="Proteomes" id="UP000190341">
    <property type="component" value="Unassembled WGS sequence"/>
</dbReference>
<dbReference type="OrthoDB" id="9785445at2"/>
<keyword evidence="3" id="KW-1185">Reference proteome</keyword>
<dbReference type="InterPro" id="IPR036249">
    <property type="entry name" value="Thioredoxin-like_sf"/>
</dbReference>